<protein>
    <recommendedName>
        <fullName evidence="4">Zinicin-like metallopeptidase</fullName>
    </recommendedName>
</protein>
<dbReference type="eggNOG" id="COG3824">
    <property type="taxonomic scope" value="Bacteria"/>
</dbReference>
<organism evidence="2 3">
    <name type="scientific">Acidothermus cellulolyticus (strain ATCC 43068 / DSM 8971 / 11B)</name>
    <dbReference type="NCBI Taxonomy" id="351607"/>
    <lineage>
        <taxon>Bacteria</taxon>
        <taxon>Bacillati</taxon>
        <taxon>Actinomycetota</taxon>
        <taxon>Actinomycetes</taxon>
        <taxon>Acidothermales</taxon>
        <taxon>Acidothermaceae</taxon>
        <taxon>Acidothermus</taxon>
    </lineage>
</organism>
<reference evidence="2 3" key="1">
    <citation type="journal article" date="2009" name="Genome Res.">
        <title>Complete genome of the cellulolytic thermophile Acidothermus cellulolyticus 11B provides insights into its ecophysiological and evolutionary adaptations.</title>
        <authorList>
            <person name="Barabote R.D."/>
            <person name="Xie G."/>
            <person name="Leu D.H."/>
            <person name="Normand P."/>
            <person name="Necsulea A."/>
            <person name="Daubin V."/>
            <person name="Medigue C."/>
            <person name="Adney W.S."/>
            <person name="Xu X.C."/>
            <person name="Lapidus A."/>
            <person name="Parales R.E."/>
            <person name="Detter C."/>
            <person name="Pujic P."/>
            <person name="Bruce D."/>
            <person name="Lavire C."/>
            <person name="Challacombe J.F."/>
            <person name="Brettin T.S."/>
            <person name="Berry A.M."/>
        </authorList>
    </citation>
    <scope>NUCLEOTIDE SEQUENCE [LARGE SCALE GENOMIC DNA]</scope>
    <source>
        <strain evidence="3">ATCC 43068 / DSM 8971 / 11B</strain>
    </source>
</reference>
<accession>A0LS26</accession>
<dbReference type="CDD" id="cd12954">
    <property type="entry name" value="MMP_TTHA0227_like_1"/>
    <property type="match status" value="1"/>
</dbReference>
<dbReference type="EMBL" id="CP000481">
    <property type="protein sequence ID" value="ABK52236.1"/>
    <property type="molecule type" value="Genomic_DNA"/>
</dbReference>
<proteinExistence type="predicted"/>
<dbReference type="Proteomes" id="UP000008221">
    <property type="component" value="Chromosome"/>
</dbReference>
<feature type="compositionally biased region" description="Basic residues" evidence="1">
    <location>
        <begin position="1"/>
        <end position="11"/>
    </location>
</feature>
<gene>
    <name evidence="2" type="ordered locus">Acel_0462</name>
</gene>
<dbReference type="Gene3D" id="3.30.2010.20">
    <property type="match status" value="1"/>
</dbReference>
<evidence type="ECO:0000313" key="3">
    <source>
        <dbReference type="Proteomes" id="UP000008221"/>
    </source>
</evidence>
<sequence>MTPHRDRHGRGMRGPLAPPSVPISRTRAEVFDDLVMDAIAHLETRWAAQLENVQIAVEDVPPAYLLDRRAGQPIPLGTATPARGSRPAQIVVYRRPVEARATDLGELGDLVHDVVVEQVADLLGLDPQTVDPDYGWSDEE</sequence>
<dbReference type="AlphaFoldDB" id="A0LS26"/>
<dbReference type="HOGENOM" id="CLU_118049_0_0_11"/>
<evidence type="ECO:0000313" key="2">
    <source>
        <dbReference type="EMBL" id="ABK52236.1"/>
    </source>
</evidence>
<dbReference type="STRING" id="351607.Acel_0462"/>
<dbReference type="InterPro" id="IPR038555">
    <property type="entry name" value="Zincin_1_sf"/>
</dbReference>
<dbReference type="KEGG" id="ace:Acel_0462"/>
<dbReference type="InterPro" id="IPR010428">
    <property type="entry name" value="Zincin_1"/>
</dbReference>
<keyword evidence="3" id="KW-1185">Reference proteome</keyword>
<evidence type="ECO:0008006" key="4">
    <source>
        <dbReference type="Google" id="ProtNLM"/>
    </source>
</evidence>
<dbReference type="SUPFAM" id="SSF55486">
    <property type="entry name" value="Metalloproteases ('zincins'), catalytic domain"/>
    <property type="match status" value="1"/>
</dbReference>
<name>A0LS26_ACIC1</name>
<dbReference type="InParanoid" id="A0LS26"/>
<feature type="region of interest" description="Disordered" evidence="1">
    <location>
        <begin position="1"/>
        <end position="21"/>
    </location>
</feature>
<evidence type="ECO:0000256" key="1">
    <source>
        <dbReference type="SAM" id="MobiDB-lite"/>
    </source>
</evidence>
<dbReference type="Pfam" id="PF06262">
    <property type="entry name" value="Zincin_1"/>
    <property type="match status" value="1"/>
</dbReference>